<dbReference type="InterPro" id="IPR000917">
    <property type="entry name" value="Sulfatase_N"/>
</dbReference>
<evidence type="ECO:0000256" key="4">
    <source>
        <dbReference type="ARBA" id="ARBA00022729"/>
    </source>
</evidence>
<dbReference type="PANTHER" id="PTHR42693:SF42">
    <property type="entry name" value="ARYLSULFATASE G"/>
    <property type="match status" value="1"/>
</dbReference>
<dbReference type="Proteomes" id="UP000027135">
    <property type="component" value="Unassembled WGS sequence"/>
</dbReference>
<gene>
    <name evidence="9" type="ORF">L798_06769</name>
</gene>
<keyword evidence="6" id="KW-0106">Calcium</keyword>
<evidence type="ECO:0000256" key="6">
    <source>
        <dbReference type="ARBA" id="ARBA00022837"/>
    </source>
</evidence>
<keyword evidence="3" id="KW-0479">Metal-binding</keyword>
<dbReference type="Gene3D" id="3.30.1120.10">
    <property type="match status" value="1"/>
</dbReference>
<dbReference type="InterPro" id="IPR017850">
    <property type="entry name" value="Alkaline_phosphatase_core_sf"/>
</dbReference>
<dbReference type="InParanoid" id="A0A067RKG2"/>
<organism evidence="9 10">
    <name type="scientific">Zootermopsis nevadensis</name>
    <name type="common">Dampwood termite</name>
    <dbReference type="NCBI Taxonomy" id="136037"/>
    <lineage>
        <taxon>Eukaryota</taxon>
        <taxon>Metazoa</taxon>
        <taxon>Ecdysozoa</taxon>
        <taxon>Arthropoda</taxon>
        <taxon>Hexapoda</taxon>
        <taxon>Insecta</taxon>
        <taxon>Pterygota</taxon>
        <taxon>Neoptera</taxon>
        <taxon>Polyneoptera</taxon>
        <taxon>Dictyoptera</taxon>
        <taxon>Blattodea</taxon>
        <taxon>Blattoidea</taxon>
        <taxon>Termitoidae</taxon>
        <taxon>Termopsidae</taxon>
        <taxon>Zootermopsis</taxon>
    </lineage>
</organism>
<dbReference type="PROSITE" id="PS00523">
    <property type="entry name" value="SULFATASE_1"/>
    <property type="match status" value="1"/>
</dbReference>
<evidence type="ECO:0000259" key="8">
    <source>
        <dbReference type="Pfam" id="PF00884"/>
    </source>
</evidence>
<evidence type="ECO:0000256" key="2">
    <source>
        <dbReference type="ARBA" id="ARBA00008779"/>
    </source>
</evidence>
<dbReference type="Pfam" id="PF00884">
    <property type="entry name" value="Sulfatase"/>
    <property type="match status" value="1"/>
</dbReference>
<dbReference type="Pfam" id="PF14707">
    <property type="entry name" value="Sulfatase_C"/>
    <property type="match status" value="1"/>
</dbReference>
<dbReference type="InterPro" id="IPR024607">
    <property type="entry name" value="Sulfatase_CS"/>
</dbReference>
<dbReference type="GO" id="GO:0004065">
    <property type="term" value="F:arylsulfatase activity"/>
    <property type="evidence" value="ECO:0007669"/>
    <property type="project" value="TreeGrafter"/>
</dbReference>
<protein>
    <submittedName>
        <fullName evidence="9">Arylsulfatase G</fullName>
    </submittedName>
</protein>
<evidence type="ECO:0000256" key="7">
    <source>
        <dbReference type="SAM" id="SignalP"/>
    </source>
</evidence>
<keyword evidence="4 7" id="KW-0732">Signal</keyword>
<name>A0A067RKG2_ZOONE</name>
<dbReference type="GO" id="GO:0046872">
    <property type="term" value="F:metal ion binding"/>
    <property type="evidence" value="ECO:0007669"/>
    <property type="project" value="UniProtKB-KW"/>
</dbReference>
<comment type="similarity">
    <text evidence="2">Belongs to the sulfatase family.</text>
</comment>
<feature type="chain" id="PRO_5001645264" evidence="7">
    <location>
        <begin position="21"/>
        <end position="519"/>
    </location>
</feature>
<comment type="cofactor">
    <cofactor evidence="1">
        <name>Ca(2+)</name>
        <dbReference type="ChEBI" id="CHEBI:29108"/>
    </cofactor>
</comment>
<dbReference type="EMBL" id="KK852421">
    <property type="protein sequence ID" value="KDR24307.1"/>
    <property type="molecule type" value="Genomic_DNA"/>
</dbReference>
<dbReference type="OMA" id="HVACRCQ"/>
<feature type="domain" description="Sulfatase N-terminal" evidence="8">
    <location>
        <begin position="27"/>
        <end position="372"/>
    </location>
</feature>
<accession>A0A067RKG2</accession>
<keyword evidence="5" id="KW-0378">Hydrolase</keyword>
<dbReference type="InterPro" id="IPR050738">
    <property type="entry name" value="Sulfatase"/>
</dbReference>
<evidence type="ECO:0000256" key="1">
    <source>
        <dbReference type="ARBA" id="ARBA00001913"/>
    </source>
</evidence>
<evidence type="ECO:0000256" key="3">
    <source>
        <dbReference type="ARBA" id="ARBA00022723"/>
    </source>
</evidence>
<dbReference type="Gene3D" id="3.40.720.10">
    <property type="entry name" value="Alkaline Phosphatase, subunit A"/>
    <property type="match status" value="1"/>
</dbReference>
<evidence type="ECO:0000256" key="5">
    <source>
        <dbReference type="ARBA" id="ARBA00022801"/>
    </source>
</evidence>
<proteinExistence type="inferred from homology"/>
<sequence length="519" mass="56121">MIVLWSGFCFLLWMFHPAYTAQTDLRPNIVIIMADDMGWGDVGANWPETVDTPTIDKLAQEGLRLTDFHAGASVCTPSRGALLTGRLGLRTGLTKNFGTDSLGGIPTNETTIAEILSSAGYRTAMLGKWHLGTQPGHHPLDKGFHSYLGVPYSLDMGCSDPPGANVPLCPACPEENSVYLYDSAPSDCIMDPALPLYRNRSIAHQPVKLADLATMYAEFASNFIHNTSSAPYFLYAALSHMHVPLAHASQYDNVTGRGEYMDTLQELDGLVESILSAVKQTNNNTLFWFTSDNGPWEEKCGLSGSVGPFIGMWQASPEGGGGGSVAKRTIWEAGHRVPSIVYWPQHIKAGTVSNALTSSLDILPTLTSLAGVNLPADRYFDGKDMSSLITGGVRSIREVLFHPINGNGEDGEIGAVRLGCYKVVYYTGGVPDCFRQSGPAQSHADSPLVFNLDVDPSESSPLDRNSSEYFVAAGLARMALMGLRQSVRADNTSTVDYSSSQEGRVCCDRDSPICRCPWD</sequence>
<dbReference type="PANTHER" id="PTHR42693">
    <property type="entry name" value="ARYLSULFATASE FAMILY MEMBER"/>
    <property type="match status" value="1"/>
</dbReference>
<evidence type="ECO:0000313" key="9">
    <source>
        <dbReference type="EMBL" id="KDR24307.1"/>
    </source>
</evidence>
<keyword evidence="10" id="KW-1185">Reference proteome</keyword>
<feature type="signal peptide" evidence="7">
    <location>
        <begin position="1"/>
        <end position="20"/>
    </location>
</feature>
<dbReference type="STRING" id="136037.A0A067RKG2"/>
<evidence type="ECO:0000313" key="10">
    <source>
        <dbReference type="Proteomes" id="UP000027135"/>
    </source>
</evidence>
<dbReference type="SUPFAM" id="SSF53649">
    <property type="entry name" value="Alkaline phosphatase-like"/>
    <property type="match status" value="1"/>
</dbReference>
<dbReference type="eggNOG" id="KOG3867">
    <property type="taxonomic scope" value="Eukaryota"/>
</dbReference>
<reference evidence="9 10" key="1">
    <citation type="journal article" date="2014" name="Nat. Commun.">
        <title>Molecular traces of alternative social organization in a termite genome.</title>
        <authorList>
            <person name="Terrapon N."/>
            <person name="Li C."/>
            <person name="Robertson H.M."/>
            <person name="Ji L."/>
            <person name="Meng X."/>
            <person name="Booth W."/>
            <person name="Chen Z."/>
            <person name="Childers C.P."/>
            <person name="Glastad K.M."/>
            <person name="Gokhale K."/>
            <person name="Gowin J."/>
            <person name="Gronenberg W."/>
            <person name="Hermansen R.A."/>
            <person name="Hu H."/>
            <person name="Hunt B.G."/>
            <person name="Huylmans A.K."/>
            <person name="Khalil S.M."/>
            <person name="Mitchell R.D."/>
            <person name="Munoz-Torres M.C."/>
            <person name="Mustard J.A."/>
            <person name="Pan H."/>
            <person name="Reese J.T."/>
            <person name="Scharf M.E."/>
            <person name="Sun F."/>
            <person name="Vogel H."/>
            <person name="Xiao J."/>
            <person name="Yang W."/>
            <person name="Yang Z."/>
            <person name="Yang Z."/>
            <person name="Zhou J."/>
            <person name="Zhu J."/>
            <person name="Brent C.S."/>
            <person name="Elsik C.G."/>
            <person name="Goodisman M.A."/>
            <person name="Liberles D.A."/>
            <person name="Roe R.M."/>
            <person name="Vargo E.L."/>
            <person name="Vilcinskas A."/>
            <person name="Wang J."/>
            <person name="Bornberg-Bauer E."/>
            <person name="Korb J."/>
            <person name="Zhang G."/>
            <person name="Liebig J."/>
        </authorList>
    </citation>
    <scope>NUCLEOTIDE SEQUENCE [LARGE SCALE GENOMIC DNA]</scope>
    <source>
        <tissue evidence="9">Whole organism</tissue>
    </source>
</reference>
<dbReference type="AlphaFoldDB" id="A0A067RKG2"/>